<dbReference type="AlphaFoldDB" id="A0A251UQB0"/>
<keyword evidence="2" id="KW-1185">Reference proteome</keyword>
<gene>
    <name evidence="1" type="ORF">HannXRQ_Chr05g0149061</name>
</gene>
<sequence>METSAPADLLRTVSQDPLWSVEGAQQPEKWQPLVFNALETKNSCFPIIFIHHNSLLISSFSSPTSLELFPAIGDLLPEFLSVSQHKTHLNP</sequence>
<accession>A0A251UQB0</accession>
<protein>
    <submittedName>
        <fullName evidence="1">Uncharacterized protein</fullName>
    </submittedName>
</protein>
<name>A0A251UQB0_HELAN</name>
<proteinExistence type="predicted"/>
<evidence type="ECO:0000313" key="1">
    <source>
        <dbReference type="EMBL" id="OTG25567.1"/>
    </source>
</evidence>
<organism evidence="1 2">
    <name type="scientific">Helianthus annuus</name>
    <name type="common">Common sunflower</name>
    <dbReference type="NCBI Taxonomy" id="4232"/>
    <lineage>
        <taxon>Eukaryota</taxon>
        <taxon>Viridiplantae</taxon>
        <taxon>Streptophyta</taxon>
        <taxon>Embryophyta</taxon>
        <taxon>Tracheophyta</taxon>
        <taxon>Spermatophyta</taxon>
        <taxon>Magnoliopsida</taxon>
        <taxon>eudicotyledons</taxon>
        <taxon>Gunneridae</taxon>
        <taxon>Pentapetalae</taxon>
        <taxon>asterids</taxon>
        <taxon>campanulids</taxon>
        <taxon>Asterales</taxon>
        <taxon>Asteraceae</taxon>
        <taxon>Asteroideae</taxon>
        <taxon>Heliantheae alliance</taxon>
        <taxon>Heliantheae</taxon>
        <taxon>Helianthus</taxon>
    </lineage>
</organism>
<reference evidence="2" key="1">
    <citation type="journal article" date="2017" name="Nature">
        <title>The sunflower genome provides insights into oil metabolism, flowering and Asterid evolution.</title>
        <authorList>
            <person name="Badouin H."/>
            <person name="Gouzy J."/>
            <person name="Grassa C.J."/>
            <person name="Murat F."/>
            <person name="Staton S.E."/>
            <person name="Cottret L."/>
            <person name="Lelandais-Briere C."/>
            <person name="Owens G.L."/>
            <person name="Carrere S."/>
            <person name="Mayjonade B."/>
            <person name="Legrand L."/>
            <person name="Gill N."/>
            <person name="Kane N.C."/>
            <person name="Bowers J.E."/>
            <person name="Hubner S."/>
            <person name="Bellec A."/>
            <person name="Berard A."/>
            <person name="Berges H."/>
            <person name="Blanchet N."/>
            <person name="Boniface M.C."/>
            <person name="Brunel D."/>
            <person name="Catrice O."/>
            <person name="Chaidir N."/>
            <person name="Claudel C."/>
            <person name="Donnadieu C."/>
            <person name="Faraut T."/>
            <person name="Fievet G."/>
            <person name="Helmstetter N."/>
            <person name="King M."/>
            <person name="Knapp S.J."/>
            <person name="Lai Z."/>
            <person name="Le Paslier M.C."/>
            <person name="Lippi Y."/>
            <person name="Lorenzon L."/>
            <person name="Mandel J.R."/>
            <person name="Marage G."/>
            <person name="Marchand G."/>
            <person name="Marquand E."/>
            <person name="Bret-Mestries E."/>
            <person name="Morien E."/>
            <person name="Nambeesan S."/>
            <person name="Nguyen T."/>
            <person name="Pegot-Espagnet P."/>
            <person name="Pouilly N."/>
            <person name="Raftis F."/>
            <person name="Sallet E."/>
            <person name="Schiex T."/>
            <person name="Thomas J."/>
            <person name="Vandecasteele C."/>
            <person name="Vares D."/>
            <person name="Vear F."/>
            <person name="Vautrin S."/>
            <person name="Crespi M."/>
            <person name="Mangin B."/>
            <person name="Burke J.M."/>
            <person name="Salse J."/>
            <person name="Munos S."/>
            <person name="Vincourt P."/>
            <person name="Rieseberg L.H."/>
            <person name="Langlade N.B."/>
        </authorList>
    </citation>
    <scope>NUCLEOTIDE SEQUENCE [LARGE SCALE GENOMIC DNA]</scope>
    <source>
        <strain evidence="2">cv. SF193</strain>
    </source>
</reference>
<dbReference type="EMBL" id="CM007894">
    <property type="protein sequence ID" value="OTG25567.1"/>
    <property type="molecule type" value="Genomic_DNA"/>
</dbReference>
<evidence type="ECO:0000313" key="2">
    <source>
        <dbReference type="Proteomes" id="UP000215914"/>
    </source>
</evidence>
<dbReference type="Proteomes" id="UP000215914">
    <property type="component" value="Chromosome 5"/>
</dbReference>
<dbReference type="InParanoid" id="A0A251UQB0"/>